<protein>
    <submittedName>
        <fullName evidence="1">Uncharacterized protein</fullName>
    </submittedName>
</protein>
<dbReference type="AlphaFoldDB" id="A0AA37MKP5"/>
<gene>
    <name evidence="1" type="ORF">PRMUPPPA20_10250</name>
</gene>
<dbReference type="Proteomes" id="UP000887097">
    <property type="component" value="Unassembled WGS sequence"/>
</dbReference>
<evidence type="ECO:0000313" key="2">
    <source>
        <dbReference type="Proteomes" id="UP000887097"/>
    </source>
</evidence>
<comment type="caution">
    <text evidence="1">The sequence shown here is derived from an EMBL/GenBank/DDBJ whole genome shotgun (WGS) entry which is preliminary data.</text>
</comment>
<organism evidence="1 2">
    <name type="scientific">Xylanibacter ruminicola</name>
    <name type="common">Prevotella ruminicola</name>
    <dbReference type="NCBI Taxonomy" id="839"/>
    <lineage>
        <taxon>Bacteria</taxon>
        <taxon>Pseudomonadati</taxon>
        <taxon>Bacteroidota</taxon>
        <taxon>Bacteroidia</taxon>
        <taxon>Bacteroidales</taxon>
        <taxon>Prevotellaceae</taxon>
        <taxon>Xylanibacter</taxon>
    </lineage>
</organism>
<sequence length="149" mass="17466">MKQNNNHRTEEDYYIESKRLRAEVMQIADTLKNCPMRFTVTNGIRMDVEVTKSDLKTIASKNTQDNRFNAFKNKLAQDIKGFIEKAKYEGWREVIPGKHPETAFFAYFSRELGEKAYLCIRKISNTGLFKPYAIIDQKTFDAEIQNLRK</sequence>
<dbReference type="EMBL" id="BPTT01000001">
    <property type="protein sequence ID" value="GJG32916.1"/>
    <property type="molecule type" value="Genomic_DNA"/>
</dbReference>
<name>A0AA37MKP5_XYLRU</name>
<proteinExistence type="predicted"/>
<accession>A0AA37MKP5</accession>
<reference evidence="1" key="1">
    <citation type="submission" date="2021-08" db="EMBL/GenBank/DDBJ databases">
        <title>Prevotella lacticifex sp. nov., isolated from rumen of cow.</title>
        <authorList>
            <person name="Shinkai T."/>
            <person name="Ikeyama N."/>
            <person name="Kumagai M."/>
            <person name="Ohmori H."/>
            <person name="Sakamoto M."/>
            <person name="Ohkuma M."/>
            <person name="Mitsumori M."/>
        </authorList>
    </citation>
    <scope>NUCLEOTIDE SEQUENCE</scope>
    <source>
        <strain evidence="1">JCM 8259</strain>
    </source>
</reference>
<evidence type="ECO:0000313" key="1">
    <source>
        <dbReference type="EMBL" id="GJG32916.1"/>
    </source>
</evidence>